<proteinExistence type="predicted"/>
<dbReference type="AlphaFoldDB" id="A0A8S0RT79"/>
<reference evidence="1 2" key="1">
    <citation type="submission" date="2019-12" db="EMBL/GenBank/DDBJ databases">
        <authorList>
            <person name="Alioto T."/>
            <person name="Alioto T."/>
            <person name="Gomez Garrido J."/>
        </authorList>
    </citation>
    <scope>NUCLEOTIDE SEQUENCE [LARGE SCALE GENOMIC DNA]</scope>
</reference>
<dbReference type="EMBL" id="CACTIH010003707">
    <property type="protein sequence ID" value="CAA2982810.1"/>
    <property type="molecule type" value="Genomic_DNA"/>
</dbReference>
<organism evidence="1 2">
    <name type="scientific">Olea europaea subsp. europaea</name>
    <dbReference type="NCBI Taxonomy" id="158383"/>
    <lineage>
        <taxon>Eukaryota</taxon>
        <taxon>Viridiplantae</taxon>
        <taxon>Streptophyta</taxon>
        <taxon>Embryophyta</taxon>
        <taxon>Tracheophyta</taxon>
        <taxon>Spermatophyta</taxon>
        <taxon>Magnoliopsida</taxon>
        <taxon>eudicotyledons</taxon>
        <taxon>Gunneridae</taxon>
        <taxon>Pentapetalae</taxon>
        <taxon>asterids</taxon>
        <taxon>lamiids</taxon>
        <taxon>Lamiales</taxon>
        <taxon>Oleaceae</taxon>
        <taxon>Oleeae</taxon>
        <taxon>Olea</taxon>
    </lineage>
</organism>
<protein>
    <submittedName>
        <fullName evidence="1">Uncharacterized protein</fullName>
    </submittedName>
</protein>
<evidence type="ECO:0000313" key="2">
    <source>
        <dbReference type="Proteomes" id="UP000594638"/>
    </source>
</evidence>
<evidence type="ECO:0000313" key="1">
    <source>
        <dbReference type="EMBL" id="CAA2982810.1"/>
    </source>
</evidence>
<gene>
    <name evidence="1" type="ORF">OLEA9_A064059</name>
</gene>
<keyword evidence="2" id="KW-1185">Reference proteome</keyword>
<name>A0A8S0RT79_OLEEU</name>
<dbReference type="Proteomes" id="UP000594638">
    <property type="component" value="Unassembled WGS sequence"/>
</dbReference>
<dbReference type="Gramene" id="OE9A064059T1">
    <property type="protein sequence ID" value="OE9A064059C1"/>
    <property type="gene ID" value="OE9A064059"/>
</dbReference>
<accession>A0A8S0RT79</accession>
<sequence length="135" mass="15351">MHPINGMHLWPQLDMLNITLPSWVMSRKEKRQINWRKGADEDVIVHSRENNYIQRNGRLKMICSVRGERGHNKRYHSRPDALDSVGKMVPKRGQRASSDHSHGNEQTFHFIPTSTLSCEPCSGGLKSGAATMVFA</sequence>
<comment type="caution">
    <text evidence="1">The sequence shown here is derived from an EMBL/GenBank/DDBJ whole genome shotgun (WGS) entry which is preliminary data.</text>
</comment>